<evidence type="ECO:0008006" key="4">
    <source>
        <dbReference type="Google" id="ProtNLM"/>
    </source>
</evidence>
<name>Q1K0J5_DESA6</name>
<comment type="caution">
    <text evidence="2">The sequence shown here is derived from an EMBL/GenBank/DDBJ whole genome shotgun (WGS) entry which is preliminary data.</text>
</comment>
<reference evidence="2" key="1">
    <citation type="submission" date="2006-05" db="EMBL/GenBank/DDBJ databases">
        <title>Annotation of the draft genome assembly of Desulfuromonas acetoxidans DSM 684.</title>
        <authorList>
            <consortium name="US DOE Joint Genome Institute (JGI-ORNL)"/>
            <person name="Larimer F."/>
            <person name="Land M."/>
            <person name="Hauser L."/>
        </authorList>
    </citation>
    <scope>NUCLEOTIDE SEQUENCE [LARGE SCALE GENOMIC DNA]</scope>
    <source>
        <strain evidence="2">DSM 684</strain>
    </source>
</reference>
<sequence>MIITESTVQLQAQHQKSQTSVQQETLQFWTTPQTDENTPSPPGKTASRVHLSSAAHNTQQTQAEIVDPLDNEDPLEELDILLLKRLTEMLTGKKITLNHKINVAQNLQKQVTATQLNSQPQGGNRPESFGLVYSYHESYHEQESVNFSAQAQVTTADGRQIDLNVELNMSREFYQETNVNVRAGQALKDPLVINFNGTAAQLTTDKISFDLDLDGQQDQISFVTPGSGFLALDKNSDGIINDGSELFGPTTNDGFSELAAYDNDGNMWIDEQDSIYDRLRIWTRDSDGSQKLLSLGQAGIGAIYLGSTSTPFSLTDSSDNSLLGQTRETGIFLHEDGRAGTIQELDLVI</sequence>
<keyword evidence="3" id="KW-1185">Reference proteome</keyword>
<evidence type="ECO:0000256" key="1">
    <source>
        <dbReference type="SAM" id="MobiDB-lite"/>
    </source>
</evidence>
<dbReference type="OrthoDB" id="9773411at2"/>
<evidence type="ECO:0000313" key="3">
    <source>
        <dbReference type="Proteomes" id="UP000005695"/>
    </source>
</evidence>
<proteinExistence type="predicted"/>
<feature type="region of interest" description="Disordered" evidence="1">
    <location>
        <begin position="31"/>
        <end position="59"/>
    </location>
</feature>
<dbReference type="RefSeq" id="WP_005999750.1">
    <property type="nucleotide sequence ID" value="NZ_AAEW02000007.1"/>
</dbReference>
<accession>Q1K0J5</accession>
<dbReference type="AlphaFoldDB" id="Q1K0J5"/>
<evidence type="ECO:0000313" key="2">
    <source>
        <dbReference type="EMBL" id="EAT15946.1"/>
    </source>
</evidence>
<protein>
    <recommendedName>
        <fullName evidence="4">VCBS repeat-containing protein</fullName>
    </recommendedName>
</protein>
<dbReference type="EMBL" id="AAEW02000007">
    <property type="protein sequence ID" value="EAT15946.1"/>
    <property type="molecule type" value="Genomic_DNA"/>
</dbReference>
<organism evidence="2 3">
    <name type="scientific">Desulfuromonas acetoxidans (strain DSM 684 / 11070)</name>
    <dbReference type="NCBI Taxonomy" id="281689"/>
    <lineage>
        <taxon>Bacteria</taxon>
        <taxon>Pseudomonadati</taxon>
        <taxon>Thermodesulfobacteriota</taxon>
        <taxon>Desulfuromonadia</taxon>
        <taxon>Desulfuromonadales</taxon>
        <taxon>Desulfuromonadaceae</taxon>
        <taxon>Desulfuromonas</taxon>
    </lineage>
</organism>
<reference evidence="2" key="2">
    <citation type="submission" date="2006-05" db="EMBL/GenBank/DDBJ databases">
        <title>Sequencing of the draft genome and assembly of Desulfuromonas acetoxidans DSM 684.</title>
        <authorList>
            <consortium name="US DOE Joint Genome Institute (JGI-PGF)"/>
            <person name="Copeland A."/>
            <person name="Lucas S."/>
            <person name="Lapidus A."/>
            <person name="Barry K."/>
            <person name="Detter J.C."/>
            <person name="Glavina del Rio T."/>
            <person name="Hammon N."/>
            <person name="Israni S."/>
            <person name="Dalin E."/>
            <person name="Tice H."/>
            <person name="Bruce D."/>
            <person name="Pitluck S."/>
            <person name="Richardson P."/>
        </authorList>
    </citation>
    <scope>NUCLEOTIDE SEQUENCE [LARGE SCALE GENOMIC DNA]</scope>
    <source>
        <strain evidence="2">DSM 684</strain>
    </source>
</reference>
<dbReference type="PANTHER" id="PTHR39431">
    <property type="entry name" value="FRPA/C-RELATED PROTEIN"/>
    <property type="match status" value="1"/>
</dbReference>
<gene>
    <name evidence="2" type="ORF">Dace_2246</name>
</gene>
<dbReference type="Proteomes" id="UP000005695">
    <property type="component" value="Unassembled WGS sequence"/>
</dbReference>
<dbReference type="PANTHER" id="PTHR39431:SF1">
    <property type="entry name" value="FRPA_C-RELATED PROTEIN"/>
    <property type="match status" value="1"/>
</dbReference>